<reference evidence="1 2" key="1">
    <citation type="submission" date="2020-09" db="EMBL/GenBank/DDBJ databases">
        <title>De no assembly of potato wild relative species, Solanum commersonii.</title>
        <authorList>
            <person name="Cho K."/>
        </authorList>
    </citation>
    <scope>NUCLEOTIDE SEQUENCE [LARGE SCALE GENOMIC DNA]</scope>
    <source>
        <strain evidence="1">LZ3.2</strain>
        <tissue evidence="1">Leaf</tissue>
    </source>
</reference>
<gene>
    <name evidence="1" type="ORF">H5410_006458</name>
</gene>
<keyword evidence="2" id="KW-1185">Reference proteome</keyword>
<organism evidence="1 2">
    <name type="scientific">Solanum commersonii</name>
    <name type="common">Commerson's wild potato</name>
    <name type="synonym">Commerson's nightshade</name>
    <dbReference type="NCBI Taxonomy" id="4109"/>
    <lineage>
        <taxon>Eukaryota</taxon>
        <taxon>Viridiplantae</taxon>
        <taxon>Streptophyta</taxon>
        <taxon>Embryophyta</taxon>
        <taxon>Tracheophyta</taxon>
        <taxon>Spermatophyta</taxon>
        <taxon>Magnoliopsida</taxon>
        <taxon>eudicotyledons</taxon>
        <taxon>Gunneridae</taxon>
        <taxon>Pentapetalae</taxon>
        <taxon>asterids</taxon>
        <taxon>lamiids</taxon>
        <taxon>Solanales</taxon>
        <taxon>Solanaceae</taxon>
        <taxon>Solanoideae</taxon>
        <taxon>Solaneae</taxon>
        <taxon>Solanum</taxon>
    </lineage>
</organism>
<protein>
    <submittedName>
        <fullName evidence="1">Uncharacterized protein</fullName>
    </submittedName>
</protein>
<evidence type="ECO:0000313" key="1">
    <source>
        <dbReference type="EMBL" id="KAG5621240.1"/>
    </source>
</evidence>
<dbReference type="AlphaFoldDB" id="A0A9J6A9W5"/>
<evidence type="ECO:0000313" key="2">
    <source>
        <dbReference type="Proteomes" id="UP000824120"/>
    </source>
</evidence>
<name>A0A9J6A9W5_SOLCO</name>
<dbReference type="OrthoDB" id="1300208at2759"/>
<dbReference type="EMBL" id="JACXVP010000002">
    <property type="protein sequence ID" value="KAG5621240.1"/>
    <property type="molecule type" value="Genomic_DNA"/>
</dbReference>
<comment type="caution">
    <text evidence="1">The sequence shown here is derived from an EMBL/GenBank/DDBJ whole genome shotgun (WGS) entry which is preliminary data.</text>
</comment>
<accession>A0A9J6A9W5</accession>
<sequence length="67" mass="7826">MRYLEHMQCIVLKEKNVKDMHSYCSITTSDALAKTYEIPMVPMPDKEDWSLDDVVVEAYPPRYEAIS</sequence>
<proteinExistence type="predicted"/>
<dbReference type="Proteomes" id="UP000824120">
    <property type="component" value="Chromosome 2"/>
</dbReference>